<dbReference type="Pfam" id="PF01738">
    <property type="entry name" value="DLH"/>
    <property type="match status" value="1"/>
</dbReference>
<feature type="domain" description="Dienelactone hydrolase" evidence="1">
    <location>
        <begin position="146"/>
        <end position="276"/>
    </location>
</feature>
<dbReference type="GO" id="GO:0016787">
    <property type="term" value="F:hydrolase activity"/>
    <property type="evidence" value="ECO:0007669"/>
    <property type="project" value="InterPro"/>
</dbReference>
<dbReference type="PANTHER" id="PTHR17630:SF105">
    <property type="entry name" value="DIENELACTONE HYDROLASE FAMILY PROTEIN (AFU_ORTHOLOGUE AFUA_4G08790)"/>
    <property type="match status" value="1"/>
</dbReference>
<gene>
    <name evidence="2" type="ORF">PENSUB_6217</name>
</gene>
<dbReference type="PANTHER" id="PTHR17630">
    <property type="entry name" value="DIENELACTONE HYDROLASE"/>
    <property type="match status" value="1"/>
</dbReference>
<evidence type="ECO:0000259" key="1">
    <source>
        <dbReference type="Pfam" id="PF01738"/>
    </source>
</evidence>
<dbReference type="InterPro" id="IPR002925">
    <property type="entry name" value="Dienelactn_hydro"/>
</dbReference>
<accession>A0A1Q5U2P8</accession>
<reference evidence="2 3" key="1">
    <citation type="submission" date="2016-10" db="EMBL/GenBank/DDBJ databases">
        <title>Genome sequence of the ascomycete fungus Penicillium subrubescens.</title>
        <authorList>
            <person name="De Vries R.P."/>
            <person name="Peng M."/>
            <person name="Dilokpimol A."/>
            <person name="Hilden K."/>
            <person name="Makela M.R."/>
            <person name="Grigoriev I."/>
            <person name="Riley R."/>
            <person name="Granchi Z."/>
        </authorList>
    </citation>
    <scope>NUCLEOTIDE SEQUENCE [LARGE SCALE GENOMIC DNA]</scope>
    <source>
        <strain evidence="2 3">CBS 132785</strain>
    </source>
</reference>
<dbReference type="OrthoDB" id="17560at2759"/>
<dbReference type="Gene3D" id="3.40.50.1820">
    <property type="entry name" value="alpha/beta hydrolase"/>
    <property type="match status" value="1"/>
</dbReference>
<dbReference type="GO" id="GO:0072330">
    <property type="term" value="P:monocarboxylic acid biosynthetic process"/>
    <property type="evidence" value="ECO:0007669"/>
    <property type="project" value="UniProtKB-ARBA"/>
</dbReference>
<name>A0A1Q5U2P8_9EURO</name>
<dbReference type="SUPFAM" id="SSF53474">
    <property type="entry name" value="alpha/beta-Hydrolases"/>
    <property type="match status" value="1"/>
</dbReference>
<dbReference type="Proteomes" id="UP000186955">
    <property type="component" value="Unassembled WGS sequence"/>
</dbReference>
<dbReference type="InterPro" id="IPR029058">
    <property type="entry name" value="AB_hydrolase_fold"/>
</dbReference>
<protein>
    <submittedName>
        <fullName evidence="2">Protein AIM2</fullName>
    </submittedName>
</protein>
<dbReference type="AlphaFoldDB" id="A0A1Q5U2P8"/>
<dbReference type="STRING" id="1316194.A0A1Q5U2P8"/>
<dbReference type="GO" id="GO:0017000">
    <property type="term" value="P:antibiotic biosynthetic process"/>
    <property type="evidence" value="ECO:0007669"/>
    <property type="project" value="UniProtKB-ARBA"/>
</dbReference>
<comment type="caution">
    <text evidence="2">The sequence shown here is derived from an EMBL/GenBank/DDBJ whole genome shotgun (WGS) entry which is preliminary data.</text>
</comment>
<evidence type="ECO:0000313" key="2">
    <source>
        <dbReference type="EMBL" id="OKP06721.1"/>
    </source>
</evidence>
<sequence length="277" mass="30930">MPCADCYRGHDHPGPVHGLEVKLFGHDVYVTEPQSKKSARKAIIVVLTDAFGWNTANLRRLADSYAERTSCKVYVPDFMYGTAAPASTKALVDRILSEDGLWGWLVKPWLILKAACVLIPFSIRNKPMKRYPGIRKFMDELRCTEGEDLRIGVVGFCWGGYGATQLAHGDLARNGKPLVDAAYTAHPSELKLPDDIEKIKLPYSMVIGDIDFALPLNGVHQVADILDSKKDVESEVVIISNARHGFAVRGRPDDQIEKEMADQAEDQMVKWFARYLV</sequence>
<proteinExistence type="predicted"/>
<keyword evidence="3" id="KW-1185">Reference proteome</keyword>
<dbReference type="EMBL" id="MNBE01000589">
    <property type="protein sequence ID" value="OKP06721.1"/>
    <property type="molecule type" value="Genomic_DNA"/>
</dbReference>
<evidence type="ECO:0000313" key="3">
    <source>
        <dbReference type="Proteomes" id="UP000186955"/>
    </source>
</evidence>
<organism evidence="2 3">
    <name type="scientific">Penicillium subrubescens</name>
    <dbReference type="NCBI Taxonomy" id="1316194"/>
    <lineage>
        <taxon>Eukaryota</taxon>
        <taxon>Fungi</taxon>
        <taxon>Dikarya</taxon>
        <taxon>Ascomycota</taxon>
        <taxon>Pezizomycotina</taxon>
        <taxon>Eurotiomycetes</taxon>
        <taxon>Eurotiomycetidae</taxon>
        <taxon>Eurotiales</taxon>
        <taxon>Aspergillaceae</taxon>
        <taxon>Penicillium</taxon>
    </lineage>
</organism>